<keyword evidence="2" id="KW-1185">Reference proteome</keyword>
<name>A0ABN4EI55_9CORY</name>
<gene>
    <name evidence="1" type="ORF">CulFRC11_1817</name>
</gene>
<dbReference type="EMBL" id="CP009622">
    <property type="protein sequence ID" value="AIU33367.1"/>
    <property type="molecule type" value="Genomic_DNA"/>
</dbReference>
<proteinExistence type="predicted"/>
<organism evidence="1 2">
    <name type="scientific">Corynebacterium ramonii</name>
    <dbReference type="NCBI Taxonomy" id="3026968"/>
    <lineage>
        <taxon>Bacteria</taxon>
        <taxon>Bacillati</taxon>
        <taxon>Actinomycetota</taxon>
        <taxon>Actinomycetes</taxon>
        <taxon>Mycobacteriales</taxon>
        <taxon>Corynebacteriaceae</taxon>
        <taxon>Corynebacterium</taxon>
    </lineage>
</organism>
<dbReference type="Proteomes" id="UP000029910">
    <property type="component" value="Chromosome"/>
</dbReference>
<evidence type="ECO:0000313" key="1">
    <source>
        <dbReference type="EMBL" id="AIU33367.1"/>
    </source>
</evidence>
<reference evidence="1 2" key="1">
    <citation type="journal article" date="2015" name="Genome Announc.">
        <title>Genome Sequence of Corynebacterium ulcerans Strain FRC11.</title>
        <authorList>
            <person name="Benevides Lde J."/>
            <person name="Viana M.V."/>
            <person name="Mariano D.C."/>
            <person name="Rocha Fde S."/>
            <person name="Bagano P.C."/>
            <person name="Folador E.L."/>
            <person name="Pereira F.L."/>
            <person name="Dorella F.A."/>
            <person name="Leal C.A."/>
            <person name="Carvalho A.F."/>
            <person name="Soares Sde C."/>
            <person name="Carneiro A."/>
            <person name="Ramos R."/>
            <person name="Badell-Ocando E."/>
            <person name="Guiso N."/>
            <person name="Silva A."/>
            <person name="Figueiredo H."/>
            <person name="Azevedo V."/>
            <person name="Guimaraes L.C."/>
        </authorList>
    </citation>
    <scope>NUCLEOTIDE SEQUENCE [LARGE SCALE GENOMIC DNA]</scope>
    <source>
        <strain evidence="2">FRC0011</strain>
    </source>
</reference>
<accession>A0ABN4EI55</accession>
<evidence type="ECO:0000313" key="2">
    <source>
        <dbReference type="Proteomes" id="UP000029910"/>
    </source>
</evidence>
<sequence length="40" mass="4272">MPILTPQPKPPTKVQVIAAIGNMEQFASKLQHSTPAATTQ</sequence>
<protein>
    <submittedName>
        <fullName evidence="1">Uncharacterized protein</fullName>
    </submittedName>
</protein>